<comment type="caution">
    <text evidence="2">The sequence shown here is derived from an EMBL/GenBank/DDBJ whole genome shotgun (WGS) entry which is preliminary data.</text>
</comment>
<dbReference type="EMBL" id="JAEKOZ010000018">
    <property type="protein sequence ID" value="MBJ3810648.1"/>
    <property type="molecule type" value="Genomic_DNA"/>
</dbReference>
<evidence type="ECO:0000256" key="1">
    <source>
        <dbReference type="ARBA" id="ARBA00023239"/>
    </source>
</evidence>
<dbReference type="PANTHER" id="PTHR10362">
    <property type="entry name" value="HISTIDINE AMMONIA-LYASE"/>
    <property type="match status" value="1"/>
</dbReference>
<dbReference type="InterPro" id="IPR008948">
    <property type="entry name" value="L-Aspartase-like"/>
</dbReference>
<dbReference type="Gene3D" id="1.20.200.10">
    <property type="entry name" value="Fumarase/aspartase (Central domain)"/>
    <property type="match status" value="1"/>
</dbReference>
<gene>
    <name evidence="2" type="ORF">JGB26_26685</name>
</gene>
<dbReference type="Gene3D" id="1.10.275.10">
    <property type="entry name" value="Fumarase/aspartase (N-terminal domain)"/>
    <property type="match status" value="1"/>
</dbReference>
<keyword evidence="1 2" id="KW-0456">Lyase</keyword>
<organism evidence="2 3">
    <name type="scientific">Streptomyces flavofungini</name>
    <dbReference type="NCBI Taxonomy" id="68200"/>
    <lineage>
        <taxon>Bacteria</taxon>
        <taxon>Bacillati</taxon>
        <taxon>Actinomycetota</taxon>
        <taxon>Actinomycetes</taxon>
        <taxon>Kitasatosporales</taxon>
        <taxon>Streptomycetaceae</taxon>
        <taxon>Streptomyces</taxon>
    </lineage>
</organism>
<dbReference type="Proteomes" id="UP000634780">
    <property type="component" value="Unassembled WGS sequence"/>
</dbReference>
<accession>A0ABS0XBP7</accession>
<name>A0ABS0XBP7_9ACTN</name>
<sequence>MELSSHSGPVEVVVDGCNLSINDVVLVARMPGAFHVTLSRKSEQLMNQSVELKEKVIEDGLPIYGVTSGFGDSSTRKVHDDKAEDLQSNLIKFLSCGIGPVADADPIRATMIIRANCLARGYSGIRPEVVQLLLECLNCEILPLIPERGSVGASGDLVPLSYVAALLTGIGDVLEKGERADARAALARADLEPAVLRPKEGLALVNGTSFMSGFAALAIHDASELAFAADLCTALASRTLKGNPDHFDSFIFDQKPHIGTRRSADTIRVLLDDMNNDAMLLQKSRVGVVDSVYRDLEDPLQDKYSIRCAPHVIGVLHETIDWAEGLIEVEMNSCNDNPLFDTSAGMVRSGGNFYGGHVGQAMDSLKTAVASVGDLLDRQLELIVDEKFNNGLTPNLIPRFEHGSWNMGLHHGFKGMQLVASSLTAEALKSTMPATVFSRSTECHNQDKVSMANIAARDARTVVELVQQVCAIHLLGLAQAADLRCPGGGTLSRPLKSCYDLIRSVSPMLEYDRPLDEDIQLVAELVASGDIRRAVEAALEH</sequence>
<dbReference type="InterPro" id="IPR022313">
    <property type="entry name" value="Phe/His_NH3-lyase_AS"/>
</dbReference>
<evidence type="ECO:0000313" key="2">
    <source>
        <dbReference type="EMBL" id="MBJ3810648.1"/>
    </source>
</evidence>
<keyword evidence="3" id="KW-1185">Reference proteome</keyword>
<dbReference type="SUPFAM" id="SSF48557">
    <property type="entry name" value="L-aspartase-like"/>
    <property type="match status" value="1"/>
</dbReference>
<dbReference type="GO" id="GO:0016829">
    <property type="term" value="F:lyase activity"/>
    <property type="evidence" value="ECO:0007669"/>
    <property type="project" value="UniProtKB-KW"/>
</dbReference>
<dbReference type="InterPro" id="IPR024083">
    <property type="entry name" value="Fumarase/histidase_N"/>
</dbReference>
<evidence type="ECO:0000313" key="3">
    <source>
        <dbReference type="Proteomes" id="UP000634780"/>
    </source>
</evidence>
<dbReference type="InterPro" id="IPR001106">
    <property type="entry name" value="Aromatic_Lyase"/>
</dbReference>
<dbReference type="PROSITE" id="PS00488">
    <property type="entry name" value="PAL_HISTIDASE"/>
    <property type="match status" value="1"/>
</dbReference>
<proteinExistence type="predicted"/>
<protein>
    <submittedName>
        <fullName evidence="2">Aromatic amino acid lyase</fullName>
    </submittedName>
</protein>
<reference evidence="2 3" key="1">
    <citation type="submission" date="2020-12" db="EMBL/GenBank/DDBJ databases">
        <title>Streptomyces typhae sp. nov., a novel endophytic actinomycete isolated from the root of cattail pollen (Typha angustifolia L.).</title>
        <authorList>
            <person name="Peng C."/>
            <person name="Liu C."/>
        </authorList>
    </citation>
    <scope>NUCLEOTIDE SEQUENCE [LARGE SCALE GENOMIC DNA]</scope>
    <source>
        <strain evidence="2 3">JCM 4753</strain>
    </source>
</reference>
<dbReference type="CDD" id="cd00332">
    <property type="entry name" value="PAL-HAL"/>
    <property type="match status" value="1"/>
</dbReference>
<dbReference type="Pfam" id="PF00221">
    <property type="entry name" value="Lyase_aromatic"/>
    <property type="match status" value="1"/>
</dbReference>